<dbReference type="Gene3D" id="3.30.160.60">
    <property type="entry name" value="Classic Zinc Finger"/>
    <property type="match status" value="1"/>
</dbReference>
<dbReference type="SMART" id="SM00355">
    <property type="entry name" value="ZnF_C2H2"/>
    <property type="match status" value="1"/>
</dbReference>
<dbReference type="PANTHER" id="PTHR15856:SF51">
    <property type="entry name" value="MBD-R2"/>
    <property type="match status" value="1"/>
</dbReference>
<dbReference type="SMART" id="SM00249">
    <property type="entry name" value="PHD"/>
    <property type="match status" value="1"/>
</dbReference>
<dbReference type="InterPro" id="IPR011011">
    <property type="entry name" value="Znf_FYVE_PHD"/>
</dbReference>
<feature type="domain" description="C2H2-type" evidence="9">
    <location>
        <begin position="460"/>
        <end position="490"/>
    </location>
</feature>
<dbReference type="CDD" id="cd20386">
    <property type="entry name" value="Tudor_PHF20-like"/>
    <property type="match status" value="1"/>
</dbReference>
<dbReference type="Gene3D" id="2.30.30.140">
    <property type="match status" value="2"/>
</dbReference>
<evidence type="ECO:0000256" key="4">
    <source>
        <dbReference type="ARBA" id="ARBA00022771"/>
    </source>
</evidence>
<protein>
    <recommendedName>
        <fullName evidence="9">C2H2-type domain-containing protein</fullName>
    </recommendedName>
</protein>
<dbReference type="PROSITE" id="PS50157">
    <property type="entry name" value="ZINC_FINGER_C2H2_2"/>
    <property type="match status" value="1"/>
</dbReference>
<feature type="compositionally biased region" description="Polar residues" evidence="8">
    <location>
        <begin position="330"/>
        <end position="346"/>
    </location>
</feature>
<evidence type="ECO:0000313" key="10">
    <source>
        <dbReference type="EMBL" id="CAD7245794.1"/>
    </source>
</evidence>
<dbReference type="OrthoDB" id="161570at2759"/>
<keyword evidence="6" id="KW-0539">Nucleus</keyword>
<dbReference type="GO" id="GO:0044545">
    <property type="term" value="C:NSL complex"/>
    <property type="evidence" value="ECO:0007669"/>
    <property type="project" value="TreeGrafter"/>
</dbReference>
<gene>
    <name evidence="10" type="ORF">DSTB1V02_LOCUS5660</name>
</gene>
<dbReference type="GO" id="GO:0008270">
    <property type="term" value="F:zinc ion binding"/>
    <property type="evidence" value="ECO:0007669"/>
    <property type="project" value="UniProtKB-KW"/>
</dbReference>
<dbReference type="SUPFAM" id="SSF63748">
    <property type="entry name" value="Tudor/PWWP/MBT"/>
    <property type="match status" value="1"/>
</dbReference>
<dbReference type="Proteomes" id="UP000677054">
    <property type="component" value="Unassembled WGS sequence"/>
</dbReference>
<dbReference type="Pfam" id="PF20826">
    <property type="entry name" value="PHD_5"/>
    <property type="match status" value="1"/>
</dbReference>
<dbReference type="CDD" id="cd20104">
    <property type="entry name" value="MBT_PHF20L1-like"/>
    <property type="match status" value="1"/>
</dbReference>
<dbReference type="GO" id="GO:0005634">
    <property type="term" value="C:nucleus"/>
    <property type="evidence" value="ECO:0007669"/>
    <property type="project" value="UniProtKB-SubCell"/>
</dbReference>
<keyword evidence="3" id="KW-0677">Repeat</keyword>
<feature type="compositionally biased region" description="Low complexity" evidence="8">
    <location>
        <begin position="293"/>
        <end position="308"/>
    </location>
</feature>
<dbReference type="GO" id="GO:0006357">
    <property type="term" value="P:regulation of transcription by RNA polymerase II"/>
    <property type="evidence" value="ECO:0007669"/>
    <property type="project" value="TreeGrafter"/>
</dbReference>
<proteinExistence type="predicted"/>
<dbReference type="SUPFAM" id="SSF57903">
    <property type="entry name" value="FYVE/PHD zinc finger"/>
    <property type="match status" value="1"/>
</dbReference>
<dbReference type="InterPro" id="IPR013087">
    <property type="entry name" value="Znf_C2H2_type"/>
</dbReference>
<evidence type="ECO:0000256" key="1">
    <source>
        <dbReference type="ARBA" id="ARBA00004123"/>
    </source>
</evidence>
<evidence type="ECO:0000259" key="9">
    <source>
        <dbReference type="PROSITE" id="PS50157"/>
    </source>
</evidence>
<feature type="compositionally biased region" description="Polar residues" evidence="8">
    <location>
        <begin position="355"/>
        <end position="371"/>
    </location>
</feature>
<keyword evidence="2" id="KW-0479">Metal-binding</keyword>
<name>A0A7R8X9K0_9CRUS</name>
<dbReference type="AlphaFoldDB" id="A0A7R8X9K0"/>
<dbReference type="InterPro" id="IPR013083">
    <property type="entry name" value="Znf_RING/FYVE/PHD"/>
</dbReference>
<dbReference type="SMART" id="SM00333">
    <property type="entry name" value="TUDOR"/>
    <property type="match status" value="2"/>
</dbReference>
<evidence type="ECO:0000256" key="5">
    <source>
        <dbReference type="ARBA" id="ARBA00022833"/>
    </source>
</evidence>
<evidence type="ECO:0000256" key="7">
    <source>
        <dbReference type="PROSITE-ProRule" id="PRU00042"/>
    </source>
</evidence>
<evidence type="ECO:0000256" key="3">
    <source>
        <dbReference type="ARBA" id="ARBA00022737"/>
    </source>
</evidence>
<evidence type="ECO:0000256" key="8">
    <source>
        <dbReference type="SAM" id="MobiDB-lite"/>
    </source>
</evidence>
<dbReference type="InterPro" id="IPR001965">
    <property type="entry name" value="Znf_PHD"/>
</dbReference>
<feature type="compositionally biased region" description="Basic and acidic residues" evidence="8">
    <location>
        <begin position="264"/>
        <end position="278"/>
    </location>
</feature>
<dbReference type="InterPro" id="IPR043449">
    <property type="entry name" value="PHF20-like"/>
</dbReference>
<dbReference type="InterPro" id="IPR016197">
    <property type="entry name" value="Chromo-like_dom_sf"/>
</dbReference>
<evidence type="ECO:0000313" key="11">
    <source>
        <dbReference type="Proteomes" id="UP000677054"/>
    </source>
</evidence>
<feature type="region of interest" description="Disordered" evidence="8">
    <location>
        <begin position="569"/>
        <end position="610"/>
    </location>
</feature>
<sequence length="713" mass="79779">MLIVIDLREIGYFGKKMIRRNSRELTSEVQVEKPNDGSHHTYSSATQKQLQFIKGAHIEGRDFNGKWYPCKVLQIDEVNQSVLIHFEYWSQRFDKWITMSSKDLRPLSKGAAMKSRSMSRSSASSLPDTLFKVGDKVLAKWFDQKGYAAKILEVLEGDMYRVVFFDGFQKEVRGKTLRPLPKDMAKVKFSKEPVLAPHLPSLFAEPESEALDKESRREKSRKLVLSEVFVSRRRSFANTDAESPAEAHTPNKGNARLVKTISDPPEKSEKKERSRGKSEGTSPASPKPRSKHSSGSSLMSGESIESISDVPHHRSRTRRSGRVIGGRALTSRSKSIGNGDSENMSLVQDDPDNVNDASTITDANLASSSPNEAKKRSYPEDEQEESRSPSLNTDTGIGERVGETIKLMELAADPVHLSVILPIPQQEAQRGSGDIVKRRRAAPLPSMQEMEDALTDHNPFQCPKAGCSKGFRKENLLQMHIKHYHPEYEHIVHAPSVIDLALNRGGSGIPLEGSPSYLKKIARLEAKKAQLISAPTDIPQPVTTSITVLPESKKVEAVVEVAGGHMEYPQPTEVNVSSSLVEKAEGKDEEKKVPIKENEEGGEGQQEIQEEERLEDVWNYDIIMCSCGNNADDGLMVQCERCTTWQHGACVGYKTSGQVPEEYLCPRCCNPLHQRHSTKYWTPHEELVNYFTGHKQLVISSNKVFETQFCRDL</sequence>
<dbReference type="PROSITE" id="PS01359">
    <property type="entry name" value="ZF_PHD_1"/>
    <property type="match status" value="1"/>
</dbReference>
<dbReference type="Gene3D" id="3.30.40.10">
    <property type="entry name" value="Zinc/RING finger domain, C3HC4 (zinc finger)"/>
    <property type="match status" value="1"/>
</dbReference>
<organism evidence="10">
    <name type="scientific">Darwinula stevensoni</name>
    <dbReference type="NCBI Taxonomy" id="69355"/>
    <lineage>
        <taxon>Eukaryota</taxon>
        <taxon>Metazoa</taxon>
        <taxon>Ecdysozoa</taxon>
        <taxon>Arthropoda</taxon>
        <taxon>Crustacea</taxon>
        <taxon>Oligostraca</taxon>
        <taxon>Ostracoda</taxon>
        <taxon>Podocopa</taxon>
        <taxon>Podocopida</taxon>
        <taxon>Darwinulocopina</taxon>
        <taxon>Darwinuloidea</taxon>
        <taxon>Darwinulidae</taxon>
        <taxon>Darwinula</taxon>
    </lineage>
</organism>
<accession>A0A7R8X9K0</accession>
<dbReference type="EMBL" id="CAJPEV010000954">
    <property type="protein sequence ID" value="CAG0889746.1"/>
    <property type="molecule type" value="Genomic_DNA"/>
</dbReference>
<keyword evidence="11" id="KW-1185">Reference proteome</keyword>
<dbReference type="InterPro" id="IPR002999">
    <property type="entry name" value="Tudor"/>
</dbReference>
<evidence type="ECO:0000256" key="2">
    <source>
        <dbReference type="ARBA" id="ARBA00022723"/>
    </source>
</evidence>
<dbReference type="InterPro" id="IPR019786">
    <property type="entry name" value="Zinc_finger_PHD-type_CS"/>
</dbReference>
<dbReference type="PANTHER" id="PTHR15856">
    <property type="entry name" value="PHD FINGER PROTEIN 20-RELATED"/>
    <property type="match status" value="1"/>
</dbReference>
<comment type="subcellular location">
    <subcellularLocation>
        <location evidence="1">Nucleus</location>
    </subcellularLocation>
</comment>
<keyword evidence="5" id="KW-0862">Zinc</keyword>
<feature type="region of interest" description="Disordered" evidence="8">
    <location>
        <begin position="236"/>
        <end position="397"/>
    </location>
</feature>
<keyword evidence="4 7" id="KW-0863">Zinc-finger</keyword>
<reference evidence="10" key="1">
    <citation type="submission" date="2020-11" db="EMBL/GenBank/DDBJ databases">
        <authorList>
            <person name="Tran Van P."/>
        </authorList>
    </citation>
    <scope>NUCLEOTIDE SEQUENCE</scope>
</reference>
<dbReference type="PROSITE" id="PS00028">
    <property type="entry name" value="ZINC_FINGER_C2H2_1"/>
    <property type="match status" value="1"/>
</dbReference>
<feature type="compositionally biased region" description="Basic and acidic residues" evidence="8">
    <location>
        <begin position="582"/>
        <end position="599"/>
    </location>
</feature>
<evidence type="ECO:0000256" key="6">
    <source>
        <dbReference type="ARBA" id="ARBA00023242"/>
    </source>
</evidence>
<dbReference type="EMBL" id="LR900471">
    <property type="protein sequence ID" value="CAD7245794.1"/>
    <property type="molecule type" value="Genomic_DNA"/>
</dbReference>
<dbReference type="SUPFAM" id="SSF54160">
    <property type="entry name" value="Chromo domain-like"/>
    <property type="match status" value="1"/>
</dbReference>